<dbReference type="Proteomes" id="UP000239340">
    <property type="component" value="Chromosome"/>
</dbReference>
<feature type="compositionally biased region" description="Basic residues" evidence="1">
    <location>
        <begin position="27"/>
        <end position="36"/>
    </location>
</feature>
<gene>
    <name evidence="2" type="ORF">NXT3_CH03715</name>
</gene>
<feature type="region of interest" description="Disordered" evidence="1">
    <location>
        <begin position="1"/>
        <end position="58"/>
    </location>
</feature>
<dbReference type="AlphaFoldDB" id="A0A2L0HBU1"/>
<evidence type="ECO:0000313" key="2">
    <source>
        <dbReference type="EMBL" id="AUX78239.1"/>
    </source>
</evidence>
<sequence>MNTPFRSHSCCNRDNSSYHARSCTKPAKNRSRGKRLRTMDRPPIPPLDRMIKPSDLPAPRFPQVFLKGRLARLCRSTRAILR</sequence>
<proteinExistence type="predicted"/>
<accession>A0A2L0HBU1</accession>
<evidence type="ECO:0000256" key="1">
    <source>
        <dbReference type="SAM" id="MobiDB-lite"/>
    </source>
</evidence>
<name>A0A2L0HBU1_RHIFR</name>
<protein>
    <submittedName>
        <fullName evidence="2">Uncharacterized protein</fullName>
    </submittedName>
</protein>
<dbReference type="EMBL" id="CP024307">
    <property type="protein sequence ID" value="AUX78239.1"/>
    <property type="molecule type" value="Genomic_DNA"/>
</dbReference>
<organism evidence="2 3">
    <name type="scientific">Rhizobium fredii</name>
    <name type="common">Sinorhizobium fredii</name>
    <dbReference type="NCBI Taxonomy" id="380"/>
    <lineage>
        <taxon>Bacteria</taxon>
        <taxon>Pseudomonadati</taxon>
        <taxon>Pseudomonadota</taxon>
        <taxon>Alphaproteobacteria</taxon>
        <taxon>Hyphomicrobiales</taxon>
        <taxon>Rhizobiaceae</taxon>
        <taxon>Sinorhizobium/Ensifer group</taxon>
        <taxon>Sinorhizobium</taxon>
    </lineage>
</organism>
<feature type="compositionally biased region" description="Polar residues" evidence="1">
    <location>
        <begin position="1"/>
        <end position="19"/>
    </location>
</feature>
<reference evidence="2 3" key="1">
    <citation type="submission" date="2017-10" db="EMBL/GenBank/DDBJ databases">
        <title>Analysis of the genome sequences of Rhizobium populations associated to common bean (phaseolus vulgaris).</title>
        <authorList>
            <person name="Bustos P."/>
            <person name="Santamaria R.I."/>
            <person name="Miranda-Sanchez F."/>
            <person name="Perez-Carrascal O."/>
            <person name="Juarez S."/>
            <person name="Lozano L."/>
            <person name="Martinez-Flores I."/>
            <person name="Vinuesa P."/>
            <person name="Martinez-Romero E."/>
            <person name="Cevallos M.A."/>
            <person name="Romero D."/>
            <person name="Davila G."/>
            <person name="Gonzalez V."/>
        </authorList>
    </citation>
    <scope>NUCLEOTIDE SEQUENCE [LARGE SCALE GENOMIC DNA]</scope>
    <source>
        <strain evidence="2 3">NXT3</strain>
    </source>
</reference>
<evidence type="ECO:0000313" key="3">
    <source>
        <dbReference type="Proteomes" id="UP000239340"/>
    </source>
</evidence>